<protein>
    <submittedName>
        <fullName evidence="1">Uncharacterized protein</fullName>
    </submittedName>
</protein>
<dbReference type="RefSeq" id="XP_024580008.1">
    <property type="nucleotide sequence ID" value="XM_024729652.1"/>
</dbReference>
<evidence type="ECO:0000313" key="2">
    <source>
        <dbReference type="Proteomes" id="UP000054928"/>
    </source>
</evidence>
<proteinExistence type="predicted"/>
<name>A0A0P1AQL7_PLAHL</name>
<dbReference type="GeneID" id="36408886"/>
<evidence type="ECO:0000313" key="1">
    <source>
        <dbReference type="EMBL" id="CEG43639.1"/>
    </source>
</evidence>
<reference evidence="2" key="1">
    <citation type="submission" date="2014-09" db="EMBL/GenBank/DDBJ databases">
        <authorList>
            <person name="Sharma Rahul"/>
            <person name="Thines Marco"/>
        </authorList>
    </citation>
    <scope>NUCLEOTIDE SEQUENCE [LARGE SCALE GENOMIC DNA]</scope>
</reference>
<dbReference type="Proteomes" id="UP000054928">
    <property type="component" value="Unassembled WGS sequence"/>
</dbReference>
<keyword evidence="2" id="KW-1185">Reference proteome</keyword>
<dbReference type="EMBL" id="CCYD01000731">
    <property type="protein sequence ID" value="CEG43639.1"/>
    <property type="molecule type" value="Genomic_DNA"/>
</dbReference>
<organism evidence="1 2">
    <name type="scientific">Plasmopara halstedii</name>
    <name type="common">Downy mildew of sunflower</name>
    <dbReference type="NCBI Taxonomy" id="4781"/>
    <lineage>
        <taxon>Eukaryota</taxon>
        <taxon>Sar</taxon>
        <taxon>Stramenopiles</taxon>
        <taxon>Oomycota</taxon>
        <taxon>Peronosporomycetes</taxon>
        <taxon>Peronosporales</taxon>
        <taxon>Peronosporaceae</taxon>
        <taxon>Plasmopara</taxon>
    </lineage>
</organism>
<dbReference type="AlphaFoldDB" id="A0A0P1AQL7"/>
<accession>A0A0P1AQL7</accession>
<dbReference type="OrthoDB" id="5582855at2759"/>
<sequence>MDPFPLATVDHQPRLAQQGHVTGDFRLRLGGRGAEIADAQFSCFTEQHDDGEPRFVGEGFEELERRKTGESGTLARSLDAIADQAKPVTVVVRVAQGETEAETTSNIIGGVTADGKKTGMKALLSAQSQLGVKPRILGVPISTPKCR</sequence>